<feature type="modified residue" description="4-aspartylphosphate" evidence="2">
    <location>
        <position position="54"/>
    </location>
</feature>
<dbReference type="Proteomes" id="UP000242881">
    <property type="component" value="Unassembled WGS sequence"/>
</dbReference>
<dbReference type="RefSeq" id="WP_424605916.1">
    <property type="nucleotide sequence ID" value="NZ_JBNAVA010000008.1"/>
</dbReference>
<gene>
    <name evidence="4" type="ORF">C0187_03800</name>
</gene>
<dbReference type="PANTHER" id="PTHR44591">
    <property type="entry name" value="STRESS RESPONSE REGULATOR PROTEIN 1"/>
    <property type="match status" value="1"/>
</dbReference>
<evidence type="ECO:0000313" key="4">
    <source>
        <dbReference type="EMBL" id="PMP71516.1"/>
    </source>
</evidence>
<dbReference type="GO" id="GO:0000160">
    <property type="term" value="P:phosphorelay signal transduction system"/>
    <property type="evidence" value="ECO:0007669"/>
    <property type="project" value="InterPro"/>
</dbReference>
<dbReference type="SUPFAM" id="SSF52172">
    <property type="entry name" value="CheY-like"/>
    <property type="match status" value="1"/>
</dbReference>
<name>A0A2J6WM81_9BACT</name>
<evidence type="ECO:0000259" key="3">
    <source>
        <dbReference type="PROSITE" id="PS50110"/>
    </source>
</evidence>
<evidence type="ECO:0000256" key="2">
    <source>
        <dbReference type="PROSITE-ProRule" id="PRU00169"/>
    </source>
</evidence>
<dbReference type="Gene3D" id="3.40.50.2300">
    <property type="match status" value="1"/>
</dbReference>
<dbReference type="PANTHER" id="PTHR44591:SF18">
    <property type="entry name" value="REGULATORY PROTEIN"/>
    <property type="match status" value="1"/>
</dbReference>
<dbReference type="AlphaFoldDB" id="A0A2J6WM81"/>
<comment type="caution">
    <text evidence="4">The sequence shown here is derived from an EMBL/GenBank/DDBJ whole genome shotgun (WGS) entry which is preliminary data.</text>
</comment>
<dbReference type="PROSITE" id="PS50110">
    <property type="entry name" value="RESPONSE_REGULATORY"/>
    <property type="match status" value="1"/>
</dbReference>
<dbReference type="Pfam" id="PF00072">
    <property type="entry name" value="Response_reg"/>
    <property type="match status" value="1"/>
</dbReference>
<dbReference type="SMART" id="SM00448">
    <property type="entry name" value="REC"/>
    <property type="match status" value="1"/>
</dbReference>
<evidence type="ECO:0000256" key="1">
    <source>
        <dbReference type="ARBA" id="ARBA00022553"/>
    </source>
</evidence>
<sequence length="118" mass="13891">MKVKKILIVDDEPNVARLYEDYLKDYGFEVKSINNPHEATNEFYMFQPDLVLLDVNMPDKDGLTVLRELKKVSPNVPVYLLTAHDEYKRNFNALYAEEYILKSRDPKIIVNLIEKIKE</sequence>
<dbReference type="InterPro" id="IPR011006">
    <property type="entry name" value="CheY-like_superfamily"/>
</dbReference>
<protein>
    <submittedName>
        <fullName evidence="4">Response regulator</fullName>
    </submittedName>
</protein>
<dbReference type="EMBL" id="PNIN01000039">
    <property type="protein sequence ID" value="PMP71516.1"/>
    <property type="molecule type" value="Genomic_DNA"/>
</dbReference>
<dbReference type="InterPro" id="IPR001789">
    <property type="entry name" value="Sig_transdc_resp-reg_receiver"/>
</dbReference>
<reference evidence="4 5" key="1">
    <citation type="submission" date="2018-01" db="EMBL/GenBank/DDBJ databases">
        <title>Metagenomic assembled genomes from two thermal pools in the Uzon Caldera, Kamchatka, Russia.</title>
        <authorList>
            <person name="Wilkins L."/>
            <person name="Ettinger C."/>
        </authorList>
    </citation>
    <scope>NUCLEOTIDE SEQUENCE [LARGE SCALE GENOMIC DNA]</scope>
    <source>
        <strain evidence="4">ZAV-05</strain>
    </source>
</reference>
<evidence type="ECO:0000313" key="5">
    <source>
        <dbReference type="Proteomes" id="UP000242881"/>
    </source>
</evidence>
<keyword evidence="1 2" id="KW-0597">Phosphoprotein</keyword>
<accession>A0A2J6WM81</accession>
<organism evidence="4 5">
    <name type="scientific">Calditerrivibrio nitroreducens</name>
    <dbReference type="NCBI Taxonomy" id="477976"/>
    <lineage>
        <taxon>Bacteria</taxon>
        <taxon>Pseudomonadati</taxon>
        <taxon>Deferribacterota</taxon>
        <taxon>Deferribacteres</taxon>
        <taxon>Deferribacterales</taxon>
        <taxon>Calditerrivibrionaceae</taxon>
    </lineage>
</organism>
<dbReference type="InterPro" id="IPR050595">
    <property type="entry name" value="Bact_response_regulator"/>
</dbReference>
<feature type="domain" description="Response regulatory" evidence="3">
    <location>
        <begin position="5"/>
        <end position="117"/>
    </location>
</feature>
<proteinExistence type="predicted"/>